<name>A0A0C3LCZ7_9AGAM</name>
<dbReference type="Proteomes" id="UP000054248">
    <property type="component" value="Unassembled WGS sequence"/>
</dbReference>
<sequence length="371" mass="40397">MASSEPAEEWLSFSGAPEEKAAAFIQNLNRRAFAQGKSKDDEWLAQYAAACLSHDALVWYYDLAEEVQSSWRKLCPALLREFSKKPASPPAANAALEVESDIMPTATARSNRSSTPARSNRSSTPARSNPTPAAAPAPAPAPASPAIRPPPPARSPRPPESISTPRIGYIELVDAHTGKRLGYINSRGDKTITKDINHALLVELPLVAGPSLPVSLHSINATYNDGQNAYLDILGLGRPSCWMIIKNLPGNNAFHLPGLPPTMTMSNVWTVHPLGKTLELKLLWPGRFAWEGEAYSSAFHLSSSADATPLRYQGPQRLYVGKYLPNDKIAKDLISSNPKLASEDMICAYKKAETAFLPGFRKVRMIFTPTD</sequence>
<proteinExistence type="predicted"/>
<keyword evidence="3" id="KW-1185">Reference proteome</keyword>
<dbReference type="OrthoDB" id="3237846at2759"/>
<reference evidence="3" key="2">
    <citation type="submission" date="2015-01" db="EMBL/GenBank/DDBJ databases">
        <title>Evolutionary Origins and Diversification of the Mycorrhizal Mutualists.</title>
        <authorList>
            <consortium name="DOE Joint Genome Institute"/>
            <consortium name="Mycorrhizal Genomics Consortium"/>
            <person name="Kohler A."/>
            <person name="Kuo A."/>
            <person name="Nagy L.G."/>
            <person name="Floudas D."/>
            <person name="Copeland A."/>
            <person name="Barry K.W."/>
            <person name="Cichocki N."/>
            <person name="Veneault-Fourrey C."/>
            <person name="LaButti K."/>
            <person name="Lindquist E.A."/>
            <person name="Lipzen A."/>
            <person name="Lundell T."/>
            <person name="Morin E."/>
            <person name="Murat C."/>
            <person name="Riley R."/>
            <person name="Ohm R."/>
            <person name="Sun H."/>
            <person name="Tunlid A."/>
            <person name="Henrissat B."/>
            <person name="Grigoriev I.V."/>
            <person name="Hibbett D.S."/>
            <person name="Martin F."/>
        </authorList>
    </citation>
    <scope>NUCLEOTIDE SEQUENCE [LARGE SCALE GENOMIC DNA]</scope>
    <source>
        <strain evidence="3">MUT 4182</strain>
    </source>
</reference>
<dbReference type="HOGENOM" id="CLU_050425_0_0_1"/>
<feature type="compositionally biased region" description="Polar residues" evidence="1">
    <location>
        <begin position="107"/>
        <end position="120"/>
    </location>
</feature>
<evidence type="ECO:0000313" key="3">
    <source>
        <dbReference type="Proteomes" id="UP000054248"/>
    </source>
</evidence>
<accession>A0A0C3LCZ7</accession>
<feature type="compositionally biased region" description="Pro residues" evidence="1">
    <location>
        <begin position="133"/>
        <end position="159"/>
    </location>
</feature>
<dbReference type="AlphaFoldDB" id="A0A0C3LCZ7"/>
<feature type="compositionally biased region" description="Low complexity" evidence="1">
    <location>
        <begin position="121"/>
        <end position="132"/>
    </location>
</feature>
<dbReference type="EMBL" id="KN822960">
    <property type="protein sequence ID" value="KIO31783.1"/>
    <property type="molecule type" value="Genomic_DNA"/>
</dbReference>
<gene>
    <name evidence="2" type="ORF">M407DRAFT_19296</name>
</gene>
<reference evidence="2 3" key="1">
    <citation type="submission" date="2014-04" db="EMBL/GenBank/DDBJ databases">
        <authorList>
            <consortium name="DOE Joint Genome Institute"/>
            <person name="Kuo A."/>
            <person name="Girlanda M."/>
            <person name="Perotto S."/>
            <person name="Kohler A."/>
            <person name="Nagy L.G."/>
            <person name="Floudas D."/>
            <person name="Copeland A."/>
            <person name="Barry K.W."/>
            <person name="Cichocki N."/>
            <person name="Veneault-Fourrey C."/>
            <person name="LaButti K."/>
            <person name="Lindquist E.A."/>
            <person name="Lipzen A."/>
            <person name="Lundell T."/>
            <person name="Morin E."/>
            <person name="Murat C."/>
            <person name="Sun H."/>
            <person name="Tunlid A."/>
            <person name="Henrissat B."/>
            <person name="Grigoriev I.V."/>
            <person name="Hibbett D.S."/>
            <person name="Martin F."/>
            <person name="Nordberg H.P."/>
            <person name="Cantor M.N."/>
            <person name="Hua S.X."/>
        </authorList>
    </citation>
    <scope>NUCLEOTIDE SEQUENCE [LARGE SCALE GENOMIC DNA]</scope>
    <source>
        <strain evidence="2 3">MUT 4182</strain>
    </source>
</reference>
<evidence type="ECO:0000313" key="2">
    <source>
        <dbReference type="EMBL" id="KIO31783.1"/>
    </source>
</evidence>
<organism evidence="2 3">
    <name type="scientific">Tulasnella calospora MUT 4182</name>
    <dbReference type="NCBI Taxonomy" id="1051891"/>
    <lineage>
        <taxon>Eukaryota</taxon>
        <taxon>Fungi</taxon>
        <taxon>Dikarya</taxon>
        <taxon>Basidiomycota</taxon>
        <taxon>Agaricomycotina</taxon>
        <taxon>Agaricomycetes</taxon>
        <taxon>Cantharellales</taxon>
        <taxon>Tulasnellaceae</taxon>
        <taxon>Tulasnella</taxon>
    </lineage>
</organism>
<feature type="region of interest" description="Disordered" evidence="1">
    <location>
        <begin position="84"/>
        <end position="166"/>
    </location>
</feature>
<protein>
    <submittedName>
        <fullName evidence="2">Uncharacterized protein</fullName>
    </submittedName>
</protein>
<evidence type="ECO:0000256" key="1">
    <source>
        <dbReference type="SAM" id="MobiDB-lite"/>
    </source>
</evidence>